<dbReference type="Proteomes" id="UP000249134">
    <property type="component" value="Chromosome 1"/>
</dbReference>
<dbReference type="Gene3D" id="1.10.260.40">
    <property type="entry name" value="lambda repressor-like DNA-binding domains"/>
    <property type="match status" value="1"/>
</dbReference>
<evidence type="ECO:0000256" key="1">
    <source>
        <dbReference type="ARBA" id="ARBA00023125"/>
    </source>
</evidence>
<dbReference type="InterPro" id="IPR001387">
    <property type="entry name" value="Cro/C1-type_HTH"/>
</dbReference>
<evidence type="ECO:0000313" key="3">
    <source>
        <dbReference type="EMBL" id="SQI61645.1"/>
    </source>
</evidence>
<reference evidence="3 4" key="1">
    <citation type="submission" date="2018-06" db="EMBL/GenBank/DDBJ databases">
        <authorList>
            <consortium name="Pathogen Informatics"/>
            <person name="Doyle S."/>
        </authorList>
    </citation>
    <scope>NUCLEOTIDE SEQUENCE [LARGE SCALE GENOMIC DNA]</scope>
    <source>
        <strain evidence="3 4">NCTC4824</strain>
    </source>
</reference>
<dbReference type="Pfam" id="PF01381">
    <property type="entry name" value="HTH_3"/>
    <property type="match status" value="1"/>
</dbReference>
<proteinExistence type="predicted"/>
<sequence>MVIQNRVKELRARFNYSQSDLAGLAGVTRQTIAALEKGDYVPSLLLGLAICKAVNLPMEEVFWLDDDKEETK</sequence>
<evidence type="ECO:0000313" key="4">
    <source>
        <dbReference type="Proteomes" id="UP000249134"/>
    </source>
</evidence>
<dbReference type="STRING" id="1348624.GCA_001591545_02440"/>
<keyword evidence="4" id="KW-1185">Reference proteome</keyword>
<dbReference type="KEGG" id="blen:NCTC4824_03337"/>
<evidence type="ECO:0000259" key="2">
    <source>
        <dbReference type="PROSITE" id="PS50943"/>
    </source>
</evidence>
<dbReference type="EMBL" id="LS483476">
    <property type="protein sequence ID" value="SQI61645.1"/>
    <property type="molecule type" value="Genomic_DNA"/>
</dbReference>
<dbReference type="SMART" id="SM00530">
    <property type="entry name" value="HTH_XRE"/>
    <property type="match status" value="1"/>
</dbReference>
<keyword evidence="1" id="KW-0238">DNA-binding</keyword>
<dbReference type="InterPro" id="IPR010982">
    <property type="entry name" value="Lambda_DNA-bd_dom_sf"/>
</dbReference>
<dbReference type="PANTHER" id="PTHR46558">
    <property type="entry name" value="TRACRIPTIONAL REGULATORY PROTEIN-RELATED-RELATED"/>
    <property type="match status" value="1"/>
</dbReference>
<dbReference type="CDD" id="cd00093">
    <property type="entry name" value="HTH_XRE"/>
    <property type="match status" value="1"/>
</dbReference>
<dbReference type="AlphaFoldDB" id="A0A2X4ZB02"/>
<dbReference type="GO" id="GO:0003677">
    <property type="term" value="F:DNA binding"/>
    <property type="evidence" value="ECO:0007669"/>
    <property type="project" value="UniProtKB-KW"/>
</dbReference>
<dbReference type="PANTHER" id="PTHR46558:SF6">
    <property type="entry name" value="TRANSCRIPTIONAL REGULATOR, PBSX FAMILY"/>
    <property type="match status" value="1"/>
</dbReference>
<dbReference type="SUPFAM" id="SSF47413">
    <property type="entry name" value="lambda repressor-like DNA-binding domains"/>
    <property type="match status" value="1"/>
</dbReference>
<gene>
    <name evidence="3" type="primary">ygzD</name>
    <name evidence="3" type="ORF">NCTC4824_03337</name>
</gene>
<feature type="domain" description="HTH cro/C1-type" evidence="2">
    <location>
        <begin position="7"/>
        <end position="61"/>
    </location>
</feature>
<accession>A0A2X4ZB02</accession>
<name>A0A2X4ZB02_LEDLE</name>
<organism evidence="3 4">
    <name type="scientific">Lederbergia lenta</name>
    <name type="common">Bacillus lentus</name>
    <dbReference type="NCBI Taxonomy" id="1467"/>
    <lineage>
        <taxon>Bacteria</taxon>
        <taxon>Bacillati</taxon>
        <taxon>Bacillota</taxon>
        <taxon>Bacilli</taxon>
        <taxon>Bacillales</taxon>
        <taxon>Bacillaceae</taxon>
        <taxon>Lederbergia</taxon>
    </lineage>
</organism>
<protein>
    <submittedName>
        <fullName evidence="3">HTH-type transcriptional regulator</fullName>
    </submittedName>
</protein>
<dbReference type="PROSITE" id="PS50943">
    <property type="entry name" value="HTH_CROC1"/>
    <property type="match status" value="1"/>
</dbReference>